<evidence type="ECO:0000313" key="4">
    <source>
        <dbReference type="EMBL" id="KAK1767156.1"/>
    </source>
</evidence>
<feature type="region of interest" description="Disordered" evidence="2">
    <location>
        <begin position="1"/>
        <end position="247"/>
    </location>
</feature>
<feature type="compositionally biased region" description="Basic and acidic residues" evidence="2">
    <location>
        <begin position="377"/>
        <end position="387"/>
    </location>
</feature>
<dbReference type="InterPro" id="IPR048743">
    <property type="entry name" value="AME1"/>
</dbReference>
<keyword evidence="5" id="KW-1185">Reference proteome</keyword>
<evidence type="ECO:0000259" key="3">
    <source>
        <dbReference type="Pfam" id="PF20994"/>
    </source>
</evidence>
<dbReference type="Pfam" id="PF20994">
    <property type="entry name" value="CENPU"/>
    <property type="match status" value="1"/>
</dbReference>
<feature type="compositionally biased region" description="Low complexity" evidence="2">
    <location>
        <begin position="76"/>
        <end position="92"/>
    </location>
</feature>
<proteinExistence type="predicted"/>
<dbReference type="GeneID" id="85311171"/>
<feature type="compositionally biased region" description="Low complexity" evidence="2">
    <location>
        <begin position="140"/>
        <end position="158"/>
    </location>
</feature>
<evidence type="ECO:0000256" key="2">
    <source>
        <dbReference type="SAM" id="MobiDB-lite"/>
    </source>
</evidence>
<comment type="caution">
    <text evidence="4">The sequence shown here is derived from an EMBL/GenBank/DDBJ whole genome shotgun (WGS) entry which is preliminary data.</text>
</comment>
<name>A0AAJ0FG21_9PEZI</name>
<dbReference type="RefSeq" id="XP_060283369.1">
    <property type="nucleotide sequence ID" value="XM_060427984.1"/>
</dbReference>
<feature type="compositionally biased region" description="Low complexity" evidence="2">
    <location>
        <begin position="102"/>
        <end position="118"/>
    </location>
</feature>
<sequence length="764" mass="82150">MATGREERMASRLRGAQRHQVEDVSFGIILPTEDEQPEVHTAAQSPPSAPAPTRSTPNTSAQRRRIAGPKPSSADRPAAQPSTATRTRSARVPAPPVPVPAPATSAGRTRLAAAAAAARPNIYDIPDNTSDETPSRRRGAVVTTAASSTTRRSSALRRPFTRPPPADDGDEDDLESLPGGGPTPTNPAQAASRQRPSLPPSSLRRRGAGSPTPAAAAAAAPRSPGVLVTEEVAESPADAPGSGQRRMVMRGAVASSALLQRIVGVQDDGDEDEVGAVGEETVDVARLAQASSPLTRKSRPLVAGARSSTTTRARSVRVEGGGGVDGLDELSPENVRRGAGIPRRGVADDVDELSPENTRRSARLSAAHVADQEDELSPEKAGEDEQPKSAAPSQRGRKARGPAVSSQTGQSNRSGRGETIKRPVQQKQAAPVTEREEEQEEAEEIDEREAARRLGRKRPRRSMPEPSPESDPQPAEEERAAKKRRRKAPESPAVQRQPRAEKHPARPRAKPGNAARRKRDAVDELEGDAANGTVPVTVQRFTKKVVRYDADDTGADILSSDIPFANRGGVNAIDVLSQMCEVLIDNFLSNLEERARDAEDSAARREFRTMMRALEAFREELRTRFLEQTIALDALHALRKRVRAAQKEKLALRDEILSIRAERDQVGLRMDAVRIKHEADSKEALRNIHLSSTMHDIDLAVEEGLAAPPLPAAQEREAELANLELLIARVADQACTNSDGGGALGRMREFNAFLERAAAVLEGR</sequence>
<feature type="compositionally biased region" description="Basic residues" evidence="2">
    <location>
        <begin position="505"/>
        <end position="519"/>
    </location>
</feature>
<feature type="compositionally biased region" description="Polar residues" evidence="2">
    <location>
        <begin position="404"/>
        <end position="414"/>
    </location>
</feature>
<feature type="compositionally biased region" description="Acidic residues" evidence="2">
    <location>
        <begin position="435"/>
        <end position="447"/>
    </location>
</feature>
<feature type="compositionally biased region" description="Low complexity" evidence="2">
    <location>
        <begin position="302"/>
        <end position="313"/>
    </location>
</feature>
<organism evidence="4 5">
    <name type="scientific">Phialemonium atrogriseum</name>
    <dbReference type="NCBI Taxonomy" id="1093897"/>
    <lineage>
        <taxon>Eukaryota</taxon>
        <taxon>Fungi</taxon>
        <taxon>Dikarya</taxon>
        <taxon>Ascomycota</taxon>
        <taxon>Pezizomycotina</taxon>
        <taxon>Sordariomycetes</taxon>
        <taxon>Sordariomycetidae</taxon>
        <taxon>Cephalothecales</taxon>
        <taxon>Cephalothecaceae</taxon>
        <taxon>Phialemonium</taxon>
    </lineage>
</organism>
<feature type="compositionally biased region" description="Basic and acidic residues" evidence="2">
    <location>
        <begin position="1"/>
        <end position="10"/>
    </location>
</feature>
<feature type="region of interest" description="Disordered" evidence="2">
    <location>
        <begin position="291"/>
        <end position="528"/>
    </location>
</feature>
<dbReference type="EMBL" id="MU839009">
    <property type="protein sequence ID" value="KAK1767156.1"/>
    <property type="molecule type" value="Genomic_DNA"/>
</dbReference>
<feature type="coiled-coil region" evidence="1">
    <location>
        <begin position="635"/>
        <end position="662"/>
    </location>
</feature>
<feature type="domain" description="Inner kinetochore subunit AME1" evidence="3">
    <location>
        <begin position="566"/>
        <end position="756"/>
    </location>
</feature>
<accession>A0AAJ0FG21</accession>
<evidence type="ECO:0000313" key="5">
    <source>
        <dbReference type="Proteomes" id="UP001244011"/>
    </source>
</evidence>
<dbReference type="AlphaFoldDB" id="A0AAJ0FG21"/>
<gene>
    <name evidence="4" type="ORF">QBC33DRAFT_539387</name>
</gene>
<evidence type="ECO:0000256" key="1">
    <source>
        <dbReference type="SAM" id="Coils"/>
    </source>
</evidence>
<feature type="compositionally biased region" description="Low complexity" evidence="2">
    <location>
        <begin position="41"/>
        <end position="61"/>
    </location>
</feature>
<dbReference type="Proteomes" id="UP001244011">
    <property type="component" value="Unassembled WGS sequence"/>
</dbReference>
<protein>
    <recommendedName>
        <fullName evidence="3">Inner kinetochore subunit AME1 domain-containing protein</fullName>
    </recommendedName>
</protein>
<reference evidence="4" key="1">
    <citation type="submission" date="2023-06" db="EMBL/GenBank/DDBJ databases">
        <title>Genome-scale phylogeny and comparative genomics of the fungal order Sordariales.</title>
        <authorList>
            <consortium name="Lawrence Berkeley National Laboratory"/>
            <person name="Hensen N."/>
            <person name="Bonometti L."/>
            <person name="Westerberg I."/>
            <person name="Brannstrom I.O."/>
            <person name="Guillou S."/>
            <person name="Cros-Aarteil S."/>
            <person name="Calhoun S."/>
            <person name="Haridas S."/>
            <person name="Kuo A."/>
            <person name="Mondo S."/>
            <person name="Pangilinan J."/>
            <person name="Riley R."/>
            <person name="Labutti K."/>
            <person name="Andreopoulos B."/>
            <person name="Lipzen A."/>
            <person name="Chen C."/>
            <person name="Yanf M."/>
            <person name="Daum C."/>
            <person name="Ng V."/>
            <person name="Clum A."/>
            <person name="Steindorff A."/>
            <person name="Ohm R."/>
            <person name="Martin F."/>
            <person name="Silar P."/>
            <person name="Natvig D."/>
            <person name="Lalanne C."/>
            <person name="Gautier V."/>
            <person name="Ament-Velasquez S.L."/>
            <person name="Kruys A."/>
            <person name="Hutchinson M.I."/>
            <person name="Powell A.J."/>
            <person name="Barry K."/>
            <person name="Miller A.N."/>
            <person name="Grigoriev I.V."/>
            <person name="Debuchy R."/>
            <person name="Gladieux P."/>
            <person name="Thoren M.H."/>
            <person name="Johannesson H."/>
        </authorList>
    </citation>
    <scope>NUCLEOTIDE SEQUENCE</scope>
    <source>
        <strain evidence="4">8032-3</strain>
    </source>
</reference>
<keyword evidence="1" id="KW-0175">Coiled coil</keyword>
<feature type="compositionally biased region" description="Low complexity" evidence="2">
    <location>
        <begin position="192"/>
        <end position="225"/>
    </location>
</feature>